<proteinExistence type="inferred from homology"/>
<protein>
    <submittedName>
        <fullName evidence="2">Putative hydrolase of the HAD superfamily</fullName>
    </submittedName>
</protein>
<dbReference type="InterPro" id="IPR023198">
    <property type="entry name" value="PGP-like_dom2"/>
</dbReference>
<accession>A0A1G9TQE5</accession>
<dbReference type="InterPro" id="IPR052550">
    <property type="entry name" value="Pyrimidine_5'-ntase_YjjG"/>
</dbReference>
<dbReference type="STRING" id="660521.SAMN04487949_1845"/>
<dbReference type="PANTHER" id="PTHR47478:SF1">
    <property type="entry name" value="PYRIMIDINE 5'-NUCLEOTIDASE YJJG"/>
    <property type="match status" value="1"/>
</dbReference>
<dbReference type="OrthoDB" id="131325at2157"/>
<dbReference type="SUPFAM" id="SSF56784">
    <property type="entry name" value="HAD-like"/>
    <property type="match status" value="1"/>
</dbReference>
<evidence type="ECO:0000313" key="2">
    <source>
        <dbReference type="EMBL" id="SDM49325.1"/>
    </source>
</evidence>
<dbReference type="Proteomes" id="UP000199451">
    <property type="component" value="Unassembled WGS sequence"/>
</dbReference>
<dbReference type="RefSeq" id="WP_089696893.1">
    <property type="nucleotide sequence ID" value="NZ_FNHL01000002.1"/>
</dbReference>
<dbReference type="InterPro" id="IPR006439">
    <property type="entry name" value="HAD-SF_hydro_IA"/>
</dbReference>
<reference evidence="3" key="1">
    <citation type="submission" date="2016-10" db="EMBL/GenBank/DDBJ databases">
        <authorList>
            <person name="Varghese N."/>
            <person name="Submissions S."/>
        </authorList>
    </citation>
    <scope>NUCLEOTIDE SEQUENCE [LARGE SCALE GENOMIC DNA]</scope>
    <source>
        <strain evidence="3">CGMCC 1.10119</strain>
    </source>
</reference>
<evidence type="ECO:0000313" key="3">
    <source>
        <dbReference type="Proteomes" id="UP000199451"/>
    </source>
</evidence>
<dbReference type="SFLD" id="SFLDG01129">
    <property type="entry name" value="C1.5:_HAD__Beta-PGM__Phosphata"/>
    <property type="match status" value="1"/>
</dbReference>
<dbReference type="Pfam" id="PF00702">
    <property type="entry name" value="Hydrolase"/>
    <property type="match status" value="1"/>
</dbReference>
<dbReference type="GO" id="GO:0016787">
    <property type="term" value="F:hydrolase activity"/>
    <property type="evidence" value="ECO:0007669"/>
    <property type="project" value="UniProtKB-KW"/>
</dbReference>
<gene>
    <name evidence="2" type="ORF">SAMN04487949_1845</name>
</gene>
<dbReference type="AlphaFoldDB" id="A0A1G9TQE5"/>
<dbReference type="SFLD" id="SFLDS00003">
    <property type="entry name" value="Haloacid_Dehalogenase"/>
    <property type="match status" value="1"/>
</dbReference>
<name>A0A1G9TQE5_9EURY</name>
<dbReference type="InterPro" id="IPR036412">
    <property type="entry name" value="HAD-like_sf"/>
</dbReference>
<keyword evidence="3" id="KW-1185">Reference proteome</keyword>
<dbReference type="PANTHER" id="PTHR47478">
    <property type="match status" value="1"/>
</dbReference>
<dbReference type="NCBIfam" id="TIGR01549">
    <property type="entry name" value="HAD-SF-IA-v1"/>
    <property type="match status" value="1"/>
</dbReference>
<sequence>MAAIFVDVDGTLVQFDRSFAEIFADACDRVGLAVGDEHQRYYTERFFGHFGAFADDPYLSASRDLCEAYELDVTPQTFHDARLAAEYDATVVADGVREALGVLSDDHRLGVLSNGVGDVQREKLRRHDLLECFETVVVSHDVGAMKPDARIFAEAEDRLPADRHVYVGDSADHDVGGAVDAGWNAAVHVVADEADCSDCHARAHVTPDEFDRLATLV</sequence>
<dbReference type="Gene3D" id="1.10.150.240">
    <property type="entry name" value="Putative phosphatase, domain 2"/>
    <property type="match status" value="1"/>
</dbReference>
<dbReference type="InterPro" id="IPR023214">
    <property type="entry name" value="HAD_sf"/>
</dbReference>
<dbReference type="Gene3D" id="3.40.50.1000">
    <property type="entry name" value="HAD superfamily/HAD-like"/>
    <property type="match status" value="1"/>
</dbReference>
<organism evidence="2 3">
    <name type="scientific">Halogranum gelatinilyticum</name>
    <dbReference type="NCBI Taxonomy" id="660521"/>
    <lineage>
        <taxon>Archaea</taxon>
        <taxon>Methanobacteriati</taxon>
        <taxon>Methanobacteriota</taxon>
        <taxon>Stenosarchaea group</taxon>
        <taxon>Halobacteria</taxon>
        <taxon>Halobacteriales</taxon>
        <taxon>Haloferacaceae</taxon>
    </lineage>
</organism>
<evidence type="ECO:0000256" key="1">
    <source>
        <dbReference type="ARBA" id="ARBA00007958"/>
    </source>
</evidence>
<comment type="similarity">
    <text evidence="1">Belongs to the HAD-like hydrolase superfamily.</text>
</comment>
<keyword evidence="2" id="KW-0378">Hydrolase</keyword>
<dbReference type="EMBL" id="FNHL01000002">
    <property type="protein sequence ID" value="SDM49325.1"/>
    <property type="molecule type" value="Genomic_DNA"/>
</dbReference>